<comment type="caution">
    <text evidence="1">The sequence shown here is derived from an EMBL/GenBank/DDBJ whole genome shotgun (WGS) entry which is preliminary data.</text>
</comment>
<name>A0ACC0VZY0_9STRA</name>
<organism evidence="1 2">
    <name type="scientific">Peronosclerospora sorghi</name>
    <dbReference type="NCBI Taxonomy" id="230839"/>
    <lineage>
        <taxon>Eukaryota</taxon>
        <taxon>Sar</taxon>
        <taxon>Stramenopiles</taxon>
        <taxon>Oomycota</taxon>
        <taxon>Peronosporomycetes</taxon>
        <taxon>Peronosporales</taxon>
        <taxon>Peronosporaceae</taxon>
        <taxon>Peronosclerospora</taxon>
    </lineage>
</organism>
<reference evidence="1 2" key="1">
    <citation type="journal article" date="2022" name="bioRxiv">
        <title>The genome of the oomycete Peronosclerospora sorghi, a cosmopolitan pathogen of maize and sorghum, is inflated with dispersed pseudogenes.</title>
        <authorList>
            <person name="Fletcher K."/>
            <person name="Martin F."/>
            <person name="Isakeit T."/>
            <person name="Cavanaugh K."/>
            <person name="Magill C."/>
            <person name="Michelmore R."/>
        </authorList>
    </citation>
    <scope>NUCLEOTIDE SEQUENCE [LARGE SCALE GENOMIC DNA]</scope>
    <source>
        <strain evidence="1">P6</strain>
    </source>
</reference>
<dbReference type="EMBL" id="CM047585">
    <property type="protein sequence ID" value="KAI9911031.1"/>
    <property type="molecule type" value="Genomic_DNA"/>
</dbReference>
<gene>
    <name evidence="1" type="ORF">PsorP6_011023</name>
</gene>
<accession>A0ACC0VZY0</accession>
<evidence type="ECO:0000313" key="1">
    <source>
        <dbReference type="EMBL" id="KAI9911031.1"/>
    </source>
</evidence>
<evidence type="ECO:0000313" key="2">
    <source>
        <dbReference type="Proteomes" id="UP001163321"/>
    </source>
</evidence>
<protein>
    <submittedName>
        <fullName evidence="1">Uncharacterized protein</fullName>
    </submittedName>
</protein>
<keyword evidence="2" id="KW-1185">Reference proteome</keyword>
<dbReference type="Proteomes" id="UP001163321">
    <property type="component" value="Chromosome 6"/>
</dbReference>
<sequence>MKSHANLLQGRFCATGCNVKSAAIGFSYDSGTVFLFSLSFRGISMKDFMFIDRVFELFPVVVILADY</sequence>
<proteinExistence type="predicted"/>